<name>A0A9E8ZHX4_9CYAN</name>
<evidence type="ECO:0000256" key="7">
    <source>
        <dbReference type="ARBA" id="ARBA00047899"/>
    </source>
</evidence>
<evidence type="ECO:0000256" key="3">
    <source>
        <dbReference type="ARBA" id="ARBA00022679"/>
    </source>
</evidence>
<dbReference type="Pfam" id="PF26309">
    <property type="entry name" value="DUF8082"/>
    <property type="match status" value="1"/>
</dbReference>
<gene>
    <name evidence="11" type="ORF">OXH18_08655</name>
</gene>
<keyword evidence="12" id="KW-1185">Reference proteome</keyword>
<keyword evidence="3" id="KW-0808">Transferase</keyword>
<keyword evidence="2" id="KW-0723">Serine/threonine-protein kinase</keyword>
<evidence type="ECO:0000256" key="8">
    <source>
        <dbReference type="ARBA" id="ARBA00048679"/>
    </source>
</evidence>
<dbReference type="InterPro" id="IPR000719">
    <property type="entry name" value="Prot_kinase_dom"/>
</dbReference>
<dbReference type="RefSeq" id="WP_268612122.1">
    <property type="nucleotide sequence ID" value="NZ_CP113797.1"/>
</dbReference>
<protein>
    <recommendedName>
        <fullName evidence="1">non-specific serine/threonine protein kinase</fullName>
        <ecNumber evidence="1">2.7.11.1</ecNumber>
    </recommendedName>
</protein>
<dbReference type="Proteomes" id="UP001163152">
    <property type="component" value="Chromosome"/>
</dbReference>
<dbReference type="PANTHER" id="PTHR24363">
    <property type="entry name" value="SERINE/THREONINE PROTEIN KINASE"/>
    <property type="match status" value="1"/>
</dbReference>
<accession>A0A9E8ZHX4</accession>
<reference evidence="11" key="1">
    <citation type="submission" date="2022-12" db="EMBL/GenBank/DDBJ databases">
        <title>Polyphasic identification of a Novel Hot-Spring Cyanobacterium Ocullathermofonsia sinensis gen nov. sp. nov. and Genomic Insights on its Adaptations to the Thermal Habitat.</title>
        <authorList>
            <person name="Daroch M."/>
            <person name="Tang J."/>
            <person name="Jiang Y."/>
        </authorList>
    </citation>
    <scope>NUCLEOTIDE SEQUENCE</scope>
    <source>
        <strain evidence="11">PKUAC-SCTA174</strain>
    </source>
</reference>
<evidence type="ECO:0000256" key="5">
    <source>
        <dbReference type="ARBA" id="ARBA00022777"/>
    </source>
</evidence>
<comment type="catalytic activity">
    <reaction evidence="8">
        <text>L-seryl-[protein] + ATP = O-phospho-L-seryl-[protein] + ADP + H(+)</text>
        <dbReference type="Rhea" id="RHEA:17989"/>
        <dbReference type="Rhea" id="RHEA-COMP:9863"/>
        <dbReference type="Rhea" id="RHEA-COMP:11604"/>
        <dbReference type="ChEBI" id="CHEBI:15378"/>
        <dbReference type="ChEBI" id="CHEBI:29999"/>
        <dbReference type="ChEBI" id="CHEBI:30616"/>
        <dbReference type="ChEBI" id="CHEBI:83421"/>
        <dbReference type="ChEBI" id="CHEBI:456216"/>
        <dbReference type="EC" id="2.7.11.1"/>
    </reaction>
</comment>
<keyword evidence="6 9" id="KW-0067">ATP-binding</keyword>
<dbReference type="GO" id="GO:0005524">
    <property type="term" value="F:ATP binding"/>
    <property type="evidence" value="ECO:0007669"/>
    <property type="project" value="UniProtKB-UniRule"/>
</dbReference>
<evidence type="ECO:0000256" key="6">
    <source>
        <dbReference type="ARBA" id="ARBA00022840"/>
    </source>
</evidence>
<dbReference type="SUPFAM" id="SSF56112">
    <property type="entry name" value="Protein kinase-like (PK-like)"/>
    <property type="match status" value="1"/>
</dbReference>
<feature type="domain" description="Protein kinase" evidence="10">
    <location>
        <begin position="46"/>
        <end position="321"/>
    </location>
</feature>
<dbReference type="PANTHER" id="PTHR24363:SF0">
    <property type="entry name" value="SERINE_THREONINE KINASE LIKE DOMAIN CONTAINING 1"/>
    <property type="match status" value="1"/>
</dbReference>
<evidence type="ECO:0000313" key="11">
    <source>
        <dbReference type="EMBL" id="WAL62037.1"/>
    </source>
</evidence>
<dbReference type="Pfam" id="PF00069">
    <property type="entry name" value="Pkinase"/>
    <property type="match status" value="1"/>
</dbReference>
<dbReference type="Gene3D" id="1.10.510.10">
    <property type="entry name" value="Transferase(Phosphotransferase) domain 1"/>
    <property type="match status" value="1"/>
</dbReference>
<evidence type="ECO:0000256" key="9">
    <source>
        <dbReference type="PROSITE-ProRule" id="PRU10141"/>
    </source>
</evidence>
<dbReference type="InterPro" id="IPR011009">
    <property type="entry name" value="Kinase-like_dom_sf"/>
</dbReference>
<comment type="catalytic activity">
    <reaction evidence="7">
        <text>L-threonyl-[protein] + ATP = O-phospho-L-threonyl-[protein] + ADP + H(+)</text>
        <dbReference type="Rhea" id="RHEA:46608"/>
        <dbReference type="Rhea" id="RHEA-COMP:11060"/>
        <dbReference type="Rhea" id="RHEA-COMP:11605"/>
        <dbReference type="ChEBI" id="CHEBI:15378"/>
        <dbReference type="ChEBI" id="CHEBI:30013"/>
        <dbReference type="ChEBI" id="CHEBI:30616"/>
        <dbReference type="ChEBI" id="CHEBI:61977"/>
        <dbReference type="ChEBI" id="CHEBI:456216"/>
        <dbReference type="EC" id="2.7.11.1"/>
    </reaction>
</comment>
<feature type="binding site" evidence="9">
    <location>
        <position position="77"/>
    </location>
    <ligand>
        <name>ATP</name>
        <dbReference type="ChEBI" id="CHEBI:30616"/>
    </ligand>
</feature>
<dbReference type="AlphaFoldDB" id="A0A9E8ZHX4"/>
<dbReference type="NCBIfam" id="NF045510">
    <property type="entry name" value="4Cys_prefix_kin"/>
    <property type="match status" value="1"/>
</dbReference>
<evidence type="ECO:0000256" key="4">
    <source>
        <dbReference type="ARBA" id="ARBA00022741"/>
    </source>
</evidence>
<dbReference type="InterPro" id="IPR058395">
    <property type="entry name" value="DUF8082"/>
</dbReference>
<evidence type="ECO:0000256" key="2">
    <source>
        <dbReference type="ARBA" id="ARBA00022527"/>
    </source>
</evidence>
<dbReference type="PROSITE" id="PS50011">
    <property type="entry name" value="PROTEIN_KINASE_DOM"/>
    <property type="match status" value="1"/>
</dbReference>
<organism evidence="11 12">
    <name type="scientific">Thermocoleostomius sinensis A174</name>
    <dbReference type="NCBI Taxonomy" id="2016057"/>
    <lineage>
        <taxon>Bacteria</taxon>
        <taxon>Bacillati</taxon>
        <taxon>Cyanobacteriota</taxon>
        <taxon>Cyanophyceae</taxon>
        <taxon>Oculatellales</taxon>
        <taxon>Oculatellaceae</taxon>
        <taxon>Thermocoleostomius</taxon>
    </lineage>
</organism>
<dbReference type="CDD" id="cd14014">
    <property type="entry name" value="STKc_PknB_like"/>
    <property type="match status" value="1"/>
</dbReference>
<dbReference type="GO" id="GO:0004674">
    <property type="term" value="F:protein serine/threonine kinase activity"/>
    <property type="evidence" value="ECO:0007669"/>
    <property type="project" value="UniProtKB-KW"/>
</dbReference>
<evidence type="ECO:0000259" key="10">
    <source>
        <dbReference type="PROSITE" id="PS50011"/>
    </source>
</evidence>
<dbReference type="EC" id="2.7.11.1" evidence="1"/>
<dbReference type="EMBL" id="CP113797">
    <property type="protein sequence ID" value="WAL62037.1"/>
    <property type="molecule type" value="Genomic_DNA"/>
</dbReference>
<evidence type="ECO:0000256" key="1">
    <source>
        <dbReference type="ARBA" id="ARBA00012513"/>
    </source>
</evidence>
<dbReference type="SMART" id="SM00220">
    <property type="entry name" value="S_TKc"/>
    <property type="match status" value="1"/>
</dbReference>
<proteinExistence type="predicted"/>
<dbReference type="PROSITE" id="PS00107">
    <property type="entry name" value="PROTEIN_KINASE_ATP"/>
    <property type="match status" value="1"/>
</dbReference>
<keyword evidence="5 11" id="KW-0418">Kinase</keyword>
<keyword evidence="4 9" id="KW-0547">Nucleotide-binding</keyword>
<sequence length="458" mass="50832">MDIYCTRPNCPDPINAFPVLDDSIFRSVQQRYCAACTMPLILDGRYLPLTRLGGGAFGTTFLGVDLRSAKQRHCVIKQLQLKPNLAANQIEGVKRAFRREAEILELLGDNHQQIPTLYAYLGLTAPAFGTGRQSDSNPQAAEEYIYLVQEYVKGQDLDKELRRNGPFRESDVLEIAEQILPVLQFIHQHGAIHRDIKPSNMVRDHTNRLYLIDFGAVKQVTTGVPLHSNSLVFGTLGFAPPEQIAGKQVYPSTDLYSFAVTILCLLTGHPPEALLDAAGDGWNWRSFVQVSDRLGAVLDKMLEFIPGRRFPSANAVLEALFYPEPVELKPVVQTEVASHRETDLQAADVETFWPNVGRTDLGNAETILSPPSHPPLPLPQPVVQPTNAPSRPPATLNPMFVTQCQQELAYFIGPIAGLVIEEAITQHSPASLHQLVDLLMQEIPDPEAALEFRRRLLS</sequence>
<dbReference type="InterPro" id="IPR017441">
    <property type="entry name" value="Protein_kinase_ATP_BS"/>
</dbReference>
<evidence type="ECO:0000313" key="12">
    <source>
        <dbReference type="Proteomes" id="UP001163152"/>
    </source>
</evidence>
<dbReference type="KEGG" id="tsin:OXH18_08655"/>